<protein>
    <submittedName>
        <fullName evidence="12">Lactate utilization protein B</fullName>
    </submittedName>
</protein>
<feature type="domain" description="LUD" evidence="9">
    <location>
        <begin position="72"/>
        <end position="299"/>
    </location>
</feature>
<keyword evidence="5" id="KW-0249">Electron transport</keyword>
<dbReference type="SUPFAM" id="SSF100950">
    <property type="entry name" value="NagB/RpiA/CoA transferase-like"/>
    <property type="match status" value="1"/>
</dbReference>
<dbReference type="InterPro" id="IPR024185">
    <property type="entry name" value="FTHF_cligase-like_sf"/>
</dbReference>
<comment type="caution">
    <text evidence="12">The sequence shown here is derived from an EMBL/GenBank/DDBJ whole genome shotgun (WGS) entry which is preliminary data.</text>
</comment>
<feature type="domain" description="4Fe-4S ferredoxin-type" evidence="11">
    <location>
        <begin position="315"/>
        <end position="384"/>
    </location>
</feature>
<dbReference type="EMBL" id="JBHLXH010000001">
    <property type="protein sequence ID" value="MFC0223237.1"/>
    <property type="molecule type" value="Genomic_DNA"/>
</dbReference>
<dbReference type="InterPro" id="IPR009051">
    <property type="entry name" value="Helical_ferredxn"/>
</dbReference>
<keyword evidence="2" id="KW-0004">4Fe-4S</keyword>
<keyword evidence="6" id="KW-0408">Iron</keyword>
<dbReference type="InterPro" id="IPR017896">
    <property type="entry name" value="4Fe4S_Fe-S-bd"/>
</dbReference>
<evidence type="ECO:0000256" key="4">
    <source>
        <dbReference type="ARBA" id="ARBA00022737"/>
    </source>
</evidence>
<keyword evidence="3" id="KW-0479">Metal-binding</keyword>
<dbReference type="PANTHER" id="PTHR47153">
    <property type="entry name" value="LACTATE UTILIZATION PROTEIN B"/>
    <property type="match status" value="1"/>
</dbReference>
<dbReference type="Gene3D" id="3.40.50.10420">
    <property type="entry name" value="NagB/RpiA/CoA transferase-like"/>
    <property type="match status" value="1"/>
</dbReference>
<dbReference type="PROSITE" id="PS00198">
    <property type="entry name" value="4FE4S_FER_1"/>
    <property type="match status" value="1"/>
</dbReference>
<dbReference type="InterPro" id="IPR017900">
    <property type="entry name" value="4Fe4S_Fe_S_CS"/>
</dbReference>
<dbReference type="InterPro" id="IPR004452">
    <property type="entry name" value="LutB/LldF"/>
</dbReference>
<dbReference type="RefSeq" id="WP_378518992.1">
    <property type="nucleotide sequence ID" value="NZ_CBCSDI010000056.1"/>
</dbReference>
<keyword evidence="13" id="KW-1185">Reference proteome</keyword>
<evidence type="ECO:0000259" key="9">
    <source>
        <dbReference type="Pfam" id="PF02589"/>
    </source>
</evidence>
<dbReference type="Gene3D" id="1.10.1060.10">
    <property type="entry name" value="Alpha-helical ferredoxin"/>
    <property type="match status" value="1"/>
</dbReference>
<evidence type="ECO:0000256" key="6">
    <source>
        <dbReference type="ARBA" id="ARBA00023004"/>
    </source>
</evidence>
<sequence>MTGTFVGMPAFPTAARAALGDTQLRRNLAHATHTIRDKRARVVAEVEDWEELRVAGAAVKEAALRDLATHLETLEASLVRAGATVHWARDAEEACAIVAQVARDHGADEVVKVKSMATAEIGLNEALEAEGVAAWETDLAELIVQLGEDLPSHILVPAIHRNRAEVREIFLRRMGAVGRPAPDDLTDEPAVLAGAAREHLREKFLRAKVAVSGANFAVADTGTLVVVESEGNGRMCLTLPEVLVSVVGIEKVVATWSDLDPMLRLLPRSSTGERMNPYTSTWSGVTPGDGPQEVHVVLLDNGRTRALADDVGRQALRCIRCSACLNVCPVYERVGGHAYGSVYPGPIGAILNPLLHGVEDEQTASLPYASSLCGACFEVCPVRIDIPSVLVDQRAAVVDSHRGDRVPKAEAVAMKAAAWTFSSAKRLAWAERASGLGGRVLGRFSRTTLPGGRAAAGRLPGPGAAWTGARDLPAPPAESFRAWWDRTDGGRTDEGHDERGPE</sequence>
<evidence type="ECO:0000256" key="7">
    <source>
        <dbReference type="ARBA" id="ARBA00023014"/>
    </source>
</evidence>
<proteinExistence type="predicted"/>
<evidence type="ECO:0000256" key="2">
    <source>
        <dbReference type="ARBA" id="ARBA00022485"/>
    </source>
</evidence>
<evidence type="ECO:0000256" key="3">
    <source>
        <dbReference type="ARBA" id="ARBA00022723"/>
    </source>
</evidence>
<dbReference type="PANTHER" id="PTHR47153:SF2">
    <property type="entry name" value="LACTATE UTILIZATION PROTEIN B"/>
    <property type="match status" value="1"/>
</dbReference>
<evidence type="ECO:0000256" key="1">
    <source>
        <dbReference type="ARBA" id="ARBA00022448"/>
    </source>
</evidence>
<evidence type="ECO:0000259" key="11">
    <source>
        <dbReference type="Pfam" id="PF13183"/>
    </source>
</evidence>
<evidence type="ECO:0000313" key="13">
    <source>
        <dbReference type="Proteomes" id="UP001589698"/>
    </source>
</evidence>
<dbReference type="Pfam" id="PF13183">
    <property type="entry name" value="Fer4_8"/>
    <property type="match status" value="1"/>
</dbReference>
<dbReference type="SUPFAM" id="SSF54862">
    <property type="entry name" value="4Fe-4S ferredoxins"/>
    <property type="match status" value="1"/>
</dbReference>
<feature type="domain" description="Lactate utilization protein B C-terminal" evidence="10">
    <location>
        <begin position="397"/>
        <end position="486"/>
    </location>
</feature>
<dbReference type="Pfam" id="PF11870">
    <property type="entry name" value="LutB_C"/>
    <property type="match status" value="1"/>
</dbReference>
<feature type="compositionally biased region" description="Low complexity" evidence="8">
    <location>
        <begin position="452"/>
        <end position="465"/>
    </location>
</feature>
<evidence type="ECO:0000256" key="5">
    <source>
        <dbReference type="ARBA" id="ARBA00022982"/>
    </source>
</evidence>
<reference evidence="12 13" key="1">
    <citation type="submission" date="2024-09" db="EMBL/GenBank/DDBJ databases">
        <authorList>
            <person name="Sun Q."/>
            <person name="Mori K."/>
        </authorList>
    </citation>
    <scope>NUCLEOTIDE SEQUENCE [LARGE SCALE GENOMIC DNA]</scope>
    <source>
        <strain evidence="12 13">CCM 8654</strain>
    </source>
</reference>
<name>A0ABV6E2L2_9ACTN</name>
<dbReference type="InterPro" id="IPR037171">
    <property type="entry name" value="NagB/RpiA_transferase-like"/>
</dbReference>
<dbReference type="InterPro" id="IPR003741">
    <property type="entry name" value="LUD_dom"/>
</dbReference>
<evidence type="ECO:0000259" key="10">
    <source>
        <dbReference type="Pfam" id="PF11870"/>
    </source>
</evidence>
<dbReference type="InterPro" id="IPR024569">
    <property type="entry name" value="LutB_C"/>
</dbReference>
<dbReference type="Proteomes" id="UP001589698">
    <property type="component" value="Unassembled WGS sequence"/>
</dbReference>
<dbReference type="Pfam" id="PF02589">
    <property type="entry name" value="LUD_dom"/>
    <property type="match status" value="1"/>
</dbReference>
<keyword evidence="4" id="KW-0677">Repeat</keyword>
<organism evidence="12 13">
    <name type="scientific">Nocardioides zeicaulis</name>
    <dbReference type="NCBI Taxonomy" id="1776857"/>
    <lineage>
        <taxon>Bacteria</taxon>
        <taxon>Bacillati</taxon>
        <taxon>Actinomycetota</taxon>
        <taxon>Actinomycetes</taxon>
        <taxon>Propionibacteriales</taxon>
        <taxon>Nocardioidaceae</taxon>
        <taxon>Nocardioides</taxon>
    </lineage>
</organism>
<feature type="region of interest" description="Disordered" evidence="8">
    <location>
        <begin position="452"/>
        <end position="502"/>
    </location>
</feature>
<gene>
    <name evidence="12" type="ORF">ACFFJG_12165</name>
</gene>
<evidence type="ECO:0000313" key="12">
    <source>
        <dbReference type="EMBL" id="MFC0223237.1"/>
    </source>
</evidence>
<accession>A0ABV6E2L2</accession>
<evidence type="ECO:0000256" key="8">
    <source>
        <dbReference type="SAM" id="MobiDB-lite"/>
    </source>
</evidence>
<feature type="compositionally biased region" description="Basic and acidic residues" evidence="8">
    <location>
        <begin position="483"/>
        <end position="502"/>
    </location>
</feature>
<keyword evidence="1" id="KW-0813">Transport</keyword>
<keyword evidence="7" id="KW-0411">Iron-sulfur</keyword>